<protein>
    <recommendedName>
        <fullName evidence="5">DUF485 domain-containing protein</fullName>
    </recommendedName>
</protein>
<organism evidence="3 4">
    <name type="scientific">Knoellia flava</name>
    <dbReference type="NCBI Taxonomy" id="913969"/>
    <lineage>
        <taxon>Bacteria</taxon>
        <taxon>Bacillati</taxon>
        <taxon>Actinomycetota</taxon>
        <taxon>Actinomycetes</taxon>
        <taxon>Micrococcales</taxon>
        <taxon>Intrasporangiaceae</taxon>
        <taxon>Knoellia</taxon>
    </lineage>
</organism>
<dbReference type="Proteomes" id="UP000628079">
    <property type="component" value="Unassembled WGS sequence"/>
</dbReference>
<feature type="transmembrane region" description="Helical" evidence="2">
    <location>
        <begin position="57"/>
        <end position="79"/>
    </location>
</feature>
<feature type="compositionally biased region" description="Low complexity" evidence="1">
    <location>
        <begin position="11"/>
        <end position="20"/>
    </location>
</feature>
<keyword evidence="2" id="KW-0472">Membrane</keyword>
<reference evidence="3" key="1">
    <citation type="journal article" date="2014" name="Int. J. Syst. Evol. Microbiol.">
        <title>Complete genome sequence of Corynebacterium casei LMG S-19264T (=DSM 44701T), isolated from a smear-ripened cheese.</title>
        <authorList>
            <consortium name="US DOE Joint Genome Institute (JGI-PGF)"/>
            <person name="Walter F."/>
            <person name="Albersmeier A."/>
            <person name="Kalinowski J."/>
            <person name="Ruckert C."/>
        </authorList>
    </citation>
    <scope>NUCLEOTIDE SEQUENCE</scope>
    <source>
        <strain evidence="3">CGMCC 1.10749</strain>
    </source>
</reference>
<proteinExistence type="predicted"/>
<feature type="transmembrane region" description="Helical" evidence="2">
    <location>
        <begin position="91"/>
        <end position="109"/>
    </location>
</feature>
<evidence type="ECO:0000256" key="1">
    <source>
        <dbReference type="SAM" id="MobiDB-lite"/>
    </source>
</evidence>
<evidence type="ECO:0000256" key="2">
    <source>
        <dbReference type="SAM" id="Phobius"/>
    </source>
</evidence>
<evidence type="ECO:0000313" key="4">
    <source>
        <dbReference type="Proteomes" id="UP000628079"/>
    </source>
</evidence>
<evidence type="ECO:0000313" key="3">
    <source>
        <dbReference type="EMBL" id="GGB75917.1"/>
    </source>
</evidence>
<dbReference type="AlphaFoldDB" id="A0A8H9FRJ8"/>
<sequence length="140" mass="14879">MSPERSGVPARVRVTSSRRSALPATRARSQVLASDLDEQTGLGDVYLDGLRRAQLRLGLTVLGLMALAIGGFPILLALLPATRSMSVAGLPLPWVVLGILVYPAAWLLARGYVRQAERIEAEFADIVESGSIDQGGSARV</sequence>
<accession>A0A8H9FRJ8</accession>
<name>A0A8H9FRJ8_9MICO</name>
<keyword evidence="2" id="KW-0812">Transmembrane</keyword>
<gene>
    <name evidence="3" type="ORF">GCM10011314_14340</name>
</gene>
<reference evidence="3" key="2">
    <citation type="submission" date="2020-09" db="EMBL/GenBank/DDBJ databases">
        <authorList>
            <person name="Sun Q."/>
            <person name="Zhou Y."/>
        </authorList>
    </citation>
    <scope>NUCLEOTIDE SEQUENCE</scope>
    <source>
        <strain evidence="3">CGMCC 1.10749</strain>
    </source>
</reference>
<dbReference type="RefSeq" id="WP_035949066.1">
    <property type="nucleotide sequence ID" value="NZ_BMEA01000001.1"/>
</dbReference>
<keyword evidence="2" id="KW-1133">Transmembrane helix</keyword>
<feature type="region of interest" description="Disordered" evidence="1">
    <location>
        <begin position="1"/>
        <end position="21"/>
    </location>
</feature>
<comment type="caution">
    <text evidence="3">The sequence shown here is derived from an EMBL/GenBank/DDBJ whole genome shotgun (WGS) entry which is preliminary data.</text>
</comment>
<dbReference type="EMBL" id="BMEA01000001">
    <property type="protein sequence ID" value="GGB75917.1"/>
    <property type="molecule type" value="Genomic_DNA"/>
</dbReference>
<evidence type="ECO:0008006" key="5">
    <source>
        <dbReference type="Google" id="ProtNLM"/>
    </source>
</evidence>